<protein>
    <submittedName>
        <fullName evidence="3">HNH endonuclease</fullName>
    </submittedName>
</protein>
<dbReference type="AlphaFoldDB" id="A0A4P6JKQ1"/>
<keyword evidence="3" id="KW-0540">Nuclease</keyword>
<dbReference type="GO" id="GO:0004519">
    <property type="term" value="F:endonuclease activity"/>
    <property type="evidence" value="ECO:0007669"/>
    <property type="project" value="UniProtKB-KW"/>
</dbReference>
<dbReference type="OrthoDB" id="9779761at2"/>
<keyword evidence="1" id="KW-0472">Membrane</keyword>
<name>A0A4P6JKQ1_KTERU</name>
<dbReference type="Gene3D" id="1.10.30.50">
    <property type="match status" value="1"/>
</dbReference>
<gene>
    <name evidence="3" type="ORF">EPA93_06905</name>
</gene>
<evidence type="ECO:0000256" key="1">
    <source>
        <dbReference type="SAM" id="Phobius"/>
    </source>
</evidence>
<dbReference type="Pfam" id="PF01844">
    <property type="entry name" value="HNH"/>
    <property type="match status" value="1"/>
</dbReference>
<organism evidence="3 4">
    <name type="scientific">Ktedonosporobacter rubrisoli</name>
    <dbReference type="NCBI Taxonomy" id="2509675"/>
    <lineage>
        <taxon>Bacteria</taxon>
        <taxon>Bacillati</taxon>
        <taxon>Chloroflexota</taxon>
        <taxon>Ktedonobacteria</taxon>
        <taxon>Ktedonobacterales</taxon>
        <taxon>Ktedonosporobacteraceae</taxon>
        <taxon>Ktedonosporobacter</taxon>
    </lineage>
</organism>
<dbReference type="InterPro" id="IPR002711">
    <property type="entry name" value="HNH"/>
</dbReference>
<feature type="domain" description="HNH nuclease" evidence="2">
    <location>
        <begin position="77"/>
        <end position="129"/>
    </location>
</feature>
<dbReference type="GO" id="GO:0008270">
    <property type="term" value="F:zinc ion binding"/>
    <property type="evidence" value="ECO:0007669"/>
    <property type="project" value="InterPro"/>
</dbReference>
<sequence>MILSRYIEQFQGGKVDNSILIPLAIVIAVLIVGYIFLRPKRKRHYSRRRLPLPTLRRDYGAHIAKKHGRERSAEWERVAREHRLREPACVACGYRGHKLQVHHIKPFHLHPELELDPNNLITLCEARGREHHLLLGHLGAWDSYNEHIRADIKHFYRKTAAQIRADVNWLKKMQLRP</sequence>
<keyword evidence="3" id="KW-0378">Hydrolase</keyword>
<dbReference type="Proteomes" id="UP000290365">
    <property type="component" value="Chromosome"/>
</dbReference>
<dbReference type="CDD" id="cd00085">
    <property type="entry name" value="HNHc"/>
    <property type="match status" value="1"/>
</dbReference>
<evidence type="ECO:0000313" key="4">
    <source>
        <dbReference type="Proteomes" id="UP000290365"/>
    </source>
</evidence>
<dbReference type="GO" id="GO:0003676">
    <property type="term" value="F:nucleic acid binding"/>
    <property type="evidence" value="ECO:0007669"/>
    <property type="project" value="InterPro"/>
</dbReference>
<accession>A0A4P6JKQ1</accession>
<keyword evidence="1" id="KW-0812">Transmembrane</keyword>
<dbReference type="SMART" id="SM00507">
    <property type="entry name" value="HNHc"/>
    <property type="match status" value="1"/>
</dbReference>
<proteinExistence type="predicted"/>
<dbReference type="InterPro" id="IPR003615">
    <property type="entry name" value="HNH_nuc"/>
</dbReference>
<feature type="transmembrane region" description="Helical" evidence="1">
    <location>
        <begin position="19"/>
        <end position="37"/>
    </location>
</feature>
<evidence type="ECO:0000313" key="3">
    <source>
        <dbReference type="EMBL" id="QBD75749.1"/>
    </source>
</evidence>
<dbReference type="KEGG" id="kbs:EPA93_06905"/>
<keyword evidence="1" id="KW-1133">Transmembrane helix</keyword>
<keyword evidence="4" id="KW-1185">Reference proteome</keyword>
<keyword evidence="3" id="KW-0255">Endonuclease</keyword>
<reference evidence="3 4" key="1">
    <citation type="submission" date="2019-01" db="EMBL/GenBank/DDBJ databases">
        <title>Ktedonosporobacter rubrisoli SCAWS-G2.</title>
        <authorList>
            <person name="Huang Y."/>
            <person name="Yan B."/>
        </authorList>
    </citation>
    <scope>NUCLEOTIDE SEQUENCE [LARGE SCALE GENOMIC DNA]</scope>
    <source>
        <strain evidence="3 4">SCAWS-G2</strain>
    </source>
</reference>
<evidence type="ECO:0000259" key="2">
    <source>
        <dbReference type="SMART" id="SM00507"/>
    </source>
</evidence>
<dbReference type="EMBL" id="CP035758">
    <property type="protein sequence ID" value="QBD75749.1"/>
    <property type="molecule type" value="Genomic_DNA"/>
</dbReference>